<sequence>MAEKQPMSDMEGKSDENLTPEVVMYAMSLIRHTLYKVENELRYEVHPRSCLTGISDLLMLTPADIAEFLDEFEDSWSRMEENKTPGPSKDTSENASG</sequence>
<organism evidence="2 3">
    <name type="scientific">Rhododendron simsii</name>
    <name type="common">Sims's rhododendron</name>
    <dbReference type="NCBI Taxonomy" id="118357"/>
    <lineage>
        <taxon>Eukaryota</taxon>
        <taxon>Viridiplantae</taxon>
        <taxon>Streptophyta</taxon>
        <taxon>Embryophyta</taxon>
        <taxon>Tracheophyta</taxon>
        <taxon>Spermatophyta</taxon>
        <taxon>Magnoliopsida</taxon>
        <taxon>eudicotyledons</taxon>
        <taxon>Gunneridae</taxon>
        <taxon>Pentapetalae</taxon>
        <taxon>asterids</taxon>
        <taxon>Ericales</taxon>
        <taxon>Ericaceae</taxon>
        <taxon>Ericoideae</taxon>
        <taxon>Rhodoreae</taxon>
        <taxon>Rhododendron</taxon>
    </lineage>
</organism>
<dbReference type="Proteomes" id="UP000626092">
    <property type="component" value="Unassembled WGS sequence"/>
</dbReference>
<name>A0A834LBS4_RHOSS</name>
<proteinExistence type="predicted"/>
<feature type="region of interest" description="Disordered" evidence="1">
    <location>
        <begin position="76"/>
        <end position="97"/>
    </location>
</feature>
<evidence type="ECO:0000313" key="3">
    <source>
        <dbReference type="Proteomes" id="UP000626092"/>
    </source>
</evidence>
<dbReference type="AlphaFoldDB" id="A0A834LBS4"/>
<dbReference type="OrthoDB" id="1702856at2759"/>
<keyword evidence="3" id="KW-1185">Reference proteome</keyword>
<gene>
    <name evidence="2" type="ORF">RHSIM_Rhsim11G0015200</name>
</gene>
<dbReference type="EMBL" id="WJXA01000011">
    <property type="protein sequence ID" value="KAF7127808.1"/>
    <property type="molecule type" value="Genomic_DNA"/>
</dbReference>
<reference evidence="2" key="1">
    <citation type="submission" date="2019-11" db="EMBL/GenBank/DDBJ databases">
        <authorList>
            <person name="Liu Y."/>
            <person name="Hou J."/>
            <person name="Li T.-Q."/>
            <person name="Guan C.-H."/>
            <person name="Wu X."/>
            <person name="Wu H.-Z."/>
            <person name="Ling F."/>
            <person name="Zhang R."/>
            <person name="Shi X.-G."/>
            <person name="Ren J.-P."/>
            <person name="Chen E.-F."/>
            <person name="Sun J.-M."/>
        </authorList>
    </citation>
    <scope>NUCLEOTIDE SEQUENCE</scope>
    <source>
        <strain evidence="2">Adult_tree_wgs_1</strain>
        <tissue evidence="2">Leaves</tissue>
    </source>
</reference>
<accession>A0A834LBS4</accession>
<comment type="caution">
    <text evidence="2">The sequence shown here is derived from an EMBL/GenBank/DDBJ whole genome shotgun (WGS) entry which is preliminary data.</text>
</comment>
<evidence type="ECO:0000256" key="1">
    <source>
        <dbReference type="SAM" id="MobiDB-lite"/>
    </source>
</evidence>
<protein>
    <submittedName>
        <fullName evidence="2">Uncharacterized protein</fullName>
    </submittedName>
</protein>
<evidence type="ECO:0000313" key="2">
    <source>
        <dbReference type="EMBL" id="KAF7127808.1"/>
    </source>
</evidence>